<keyword evidence="2" id="KW-0812">Transmembrane</keyword>
<feature type="compositionally biased region" description="Basic and acidic residues" evidence="1">
    <location>
        <begin position="365"/>
        <end position="379"/>
    </location>
</feature>
<keyword evidence="2" id="KW-0472">Membrane</keyword>
<feature type="transmembrane region" description="Helical" evidence="2">
    <location>
        <begin position="87"/>
        <end position="108"/>
    </location>
</feature>
<dbReference type="AlphaFoldDB" id="A0A0D8BJ61"/>
<reference evidence="3 4" key="2">
    <citation type="journal article" date="2016" name="Genome Announc.">
        <title>Permanent Draft Genome Sequences for Two Variants of Frankia sp. Strain CpI1, the First Frankia Strain Isolated from Root Nodules of Comptonia peregrina.</title>
        <authorList>
            <person name="Oshone R."/>
            <person name="Hurst S.G.IV."/>
            <person name="Abebe-Akele F."/>
            <person name="Simpson S."/>
            <person name="Morris K."/>
            <person name="Thomas W.K."/>
            <person name="Tisa L.S."/>
        </authorList>
    </citation>
    <scope>NUCLEOTIDE SEQUENCE [LARGE SCALE GENOMIC DNA]</scope>
    <source>
        <strain evidence="4">CpI1-S</strain>
    </source>
</reference>
<evidence type="ECO:0000256" key="2">
    <source>
        <dbReference type="SAM" id="Phobius"/>
    </source>
</evidence>
<feature type="compositionally biased region" description="Low complexity" evidence="1">
    <location>
        <begin position="451"/>
        <end position="460"/>
    </location>
</feature>
<evidence type="ECO:0000313" key="3">
    <source>
        <dbReference type="EMBL" id="KJE24273.1"/>
    </source>
</evidence>
<keyword evidence="4" id="KW-1185">Reference proteome</keyword>
<sequence>MSTGQRATAVLLLVCAVCGAVGLTELRHTLDYPEVLSAPPADTLAVVREHWLAIGVGVVLAGVAAGLLLPITVGIVRLLPRGPHRPLLTVLGAAAGGAHLTGLLFWLITVPALARRAAIPAQADHASAVFDTARTLFGVMIGEVLACLLTASWTVVLLTRAARAGMIRRPAARPALPRVAAIALTGWGGLAAGGVLGGVLLPFGVDAAVTGRVVGEFLWYLWLVGLAVAVGHLDPGLLAADPTAVAAAGGPASPTERRGDDGAHPGGGVSGLPVGSVPARAAHYPEGVPSPPIALPAGGPTPAAAVAGHDTRLCEPRSAGDAFFDAATEISWEDPPAVDGDGVRLDQADDGGTHREDPGGSGPADRAHAGDIVDPDRRPLRAATQPAGRLLGDDAPTDPAVDVPAGEHPDRATRSTPQDRRTRTGEKGGSGEAGEAGETGETGETGGTGETGVAAREATGSRGPREATG</sequence>
<feature type="compositionally biased region" description="Low complexity" evidence="1">
    <location>
        <begin position="295"/>
        <end position="306"/>
    </location>
</feature>
<evidence type="ECO:0000313" key="4">
    <source>
        <dbReference type="Proteomes" id="UP000032545"/>
    </source>
</evidence>
<comment type="caution">
    <text evidence="3">The sequence shown here is derived from an EMBL/GenBank/DDBJ whole genome shotgun (WGS) entry which is preliminary data.</text>
</comment>
<accession>A0A0D8BJ61</accession>
<feature type="compositionally biased region" description="Low complexity" evidence="1">
    <location>
        <begin position="393"/>
        <end position="404"/>
    </location>
</feature>
<name>A0A0D8BJ61_9ACTN</name>
<reference evidence="4" key="1">
    <citation type="submission" date="2015-02" db="EMBL/GenBank/DDBJ databases">
        <title>Draft Genome of Frankia sp. CpI1-S.</title>
        <authorList>
            <person name="Oshone R.T."/>
            <person name="Ngom M."/>
            <person name="Ghodhbane-Gtari F."/>
            <person name="Gtari M."/>
            <person name="Morris K."/>
            <person name="Thomas K."/>
            <person name="Sen A."/>
            <person name="Tisa L.S."/>
        </authorList>
    </citation>
    <scope>NUCLEOTIDE SEQUENCE [LARGE SCALE GENOMIC DNA]</scope>
    <source>
        <strain evidence="4">CpI1-S</strain>
    </source>
</reference>
<evidence type="ECO:0000256" key="1">
    <source>
        <dbReference type="SAM" id="MobiDB-lite"/>
    </source>
</evidence>
<feature type="transmembrane region" description="Helical" evidence="2">
    <location>
        <begin position="50"/>
        <end position="75"/>
    </location>
</feature>
<dbReference type="Proteomes" id="UP000032545">
    <property type="component" value="Unassembled WGS sequence"/>
</dbReference>
<dbReference type="OrthoDB" id="10018442at2"/>
<dbReference type="PATRIC" id="fig|1502723.3.peg.5581"/>
<proteinExistence type="predicted"/>
<feature type="compositionally biased region" description="Basic and acidic residues" evidence="1">
    <location>
        <begin position="341"/>
        <end position="358"/>
    </location>
</feature>
<gene>
    <name evidence="3" type="ORF">FF36_01348</name>
</gene>
<dbReference type="EMBL" id="JYFN01000007">
    <property type="protein sequence ID" value="KJE24273.1"/>
    <property type="molecule type" value="Genomic_DNA"/>
</dbReference>
<protein>
    <submittedName>
        <fullName evidence="3">Uncharacterized protein</fullName>
    </submittedName>
</protein>
<feature type="region of interest" description="Disordered" evidence="1">
    <location>
        <begin position="246"/>
        <end position="306"/>
    </location>
</feature>
<keyword evidence="2" id="KW-1133">Transmembrane helix</keyword>
<feature type="transmembrane region" description="Helical" evidence="2">
    <location>
        <begin position="136"/>
        <end position="158"/>
    </location>
</feature>
<feature type="transmembrane region" description="Helical" evidence="2">
    <location>
        <begin position="179"/>
        <end position="205"/>
    </location>
</feature>
<feature type="compositionally biased region" description="Basic and acidic residues" evidence="1">
    <location>
        <begin position="405"/>
        <end position="426"/>
    </location>
</feature>
<dbReference type="RefSeq" id="WP_082121720.1">
    <property type="nucleotide sequence ID" value="NZ_JYFN01000007.1"/>
</dbReference>
<organism evidence="3 4">
    <name type="scientific">Frankia torreyi</name>
    <dbReference type="NCBI Taxonomy" id="1856"/>
    <lineage>
        <taxon>Bacteria</taxon>
        <taxon>Bacillati</taxon>
        <taxon>Actinomycetota</taxon>
        <taxon>Actinomycetes</taxon>
        <taxon>Frankiales</taxon>
        <taxon>Frankiaceae</taxon>
        <taxon>Frankia</taxon>
    </lineage>
</organism>
<feature type="region of interest" description="Disordered" evidence="1">
    <location>
        <begin position="331"/>
        <end position="469"/>
    </location>
</feature>